<name>A0A832DDK4_9AQUI</name>
<organism evidence="2">
    <name type="scientific">Sulfurihydrogenibium azorense</name>
    <dbReference type="NCBI Taxonomy" id="309806"/>
    <lineage>
        <taxon>Bacteria</taxon>
        <taxon>Pseudomonadati</taxon>
        <taxon>Aquificota</taxon>
        <taxon>Aquificia</taxon>
        <taxon>Aquificales</taxon>
        <taxon>Hydrogenothermaceae</taxon>
        <taxon>Sulfurihydrogenibium</taxon>
    </lineage>
</organism>
<evidence type="ECO:0000313" key="2">
    <source>
        <dbReference type="EMBL" id="HEV08927.1"/>
    </source>
</evidence>
<proteinExistence type="predicted"/>
<feature type="domain" description="PSP1 C-terminal" evidence="1">
    <location>
        <begin position="58"/>
        <end position="143"/>
    </location>
</feature>
<dbReference type="InterPro" id="IPR007557">
    <property type="entry name" value="PSP1_C"/>
</dbReference>
<dbReference type="InterPro" id="IPR047767">
    <property type="entry name" value="PSP1-like"/>
</dbReference>
<evidence type="ECO:0000259" key="1">
    <source>
        <dbReference type="PROSITE" id="PS51411"/>
    </source>
</evidence>
<protein>
    <recommendedName>
        <fullName evidence="1">PSP1 C-terminal domain-containing protein</fullName>
    </recommendedName>
</protein>
<accession>A0A832DDK4</accession>
<dbReference type="NCBIfam" id="NF041131">
    <property type="entry name" value="RicT_YaaT_fam"/>
    <property type="match status" value="1"/>
</dbReference>
<comment type="caution">
    <text evidence="2">The sequence shown here is derived from an EMBL/GenBank/DDBJ whole genome shotgun (WGS) entry which is preliminary data.</text>
</comment>
<dbReference type="GO" id="GO:0005737">
    <property type="term" value="C:cytoplasm"/>
    <property type="evidence" value="ECO:0007669"/>
    <property type="project" value="TreeGrafter"/>
</dbReference>
<gene>
    <name evidence="2" type="ORF">ENO34_00830</name>
</gene>
<sequence>MDNIKPVRIRFLDTNKFSEVLVPSKVKKGDFIVIESEKGQELVLVMGNCVYTDDTKNYKFVRVATKEDIATFDKHEEEAEEFLNICKEEAEKLGLEMNLLKSYIPLNRTKALFYYTAENRVDFRELVKILAKRVKMRIEMRQVGVRDGVQIAGAVGVCGQQCCCNLFLDKFENITVEILAEQNLPPTPTKFTGVCGRLMCCLTFERETYSIKNDLPEIESVLDIEGKPLTVKLYDFIGEKIILSDEEGNLQELSFEELERLNLLKPKSCGSCNGCSNN</sequence>
<dbReference type="PANTHER" id="PTHR43830:SF3">
    <property type="entry name" value="PROTEIN PSP1"/>
    <property type="match status" value="1"/>
</dbReference>
<dbReference type="AlphaFoldDB" id="A0A832DDK4"/>
<reference evidence="2" key="1">
    <citation type="journal article" date="2020" name="mSystems">
        <title>Genome- and Community-Level Interaction Insights into Carbon Utilization and Element Cycling Functions of Hydrothermarchaeota in Hydrothermal Sediment.</title>
        <authorList>
            <person name="Zhou Z."/>
            <person name="Liu Y."/>
            <person name="Xu W."/>
            <person name="Pan J."/>
            <person name="Luo Z.H."/>
            <person name="Li M."/>
        </authorList>
    </citation>
    <scope>NUCLEOTIDE SEQUENCE [LARGE SCALE GENOMIC DNA]</scope>
    <source>
        <strain evidence="2">SpSt-1257</strain>
    </source>
</reference>
<dbReference type="PROSITE" id="PS51411">
    <property type="entry name" value="PSP1_C"/>
    <property type="match status" value="1"/>
</dbReference>
<dbReference type="Proteomes" id="UP000885621">
    <property type="component" value="Unassembled WGS sequence"/>
</dbReference>
<dbReference type="EMBL" id="DSFC01000046">
    <property type="protein sequence ID" value="HEV08927.1"/>
    <property type="molecule type" value="Genomic_DNA"/>
</dbReference>
<dbReference type="Pfam" id="PF04468">
    <property type="entry name" value="PSP1"/>
    <property type="match status" value="1"/>
</dbReference>
<dbReference type="PANTHER" id="PTHR43830">
    <property type="entry name" value="PROTEIN PSP1"/>
    <property type="match status" value="1"/>
</dbReference>